<accession>K5WR87</accession>
<protein>
    <submittedName>
        <fullName evidence="1">Uncharacterized protein</fullName>
    </submittedName>
</protein>
<dbReference type="AlphaFoldDB" id="K5WR87"/>
<gene>
    <name evidence="1" type="ORF">AGABI1DRAFT_50199</name>
</gene>
<keyword evidence="2" id="KW-1185">Reference proteome</keyword>
<dbReference type="KEGG" id="abp:AGABI1DRAFT50199"/>
<dbReference type="Proteomes" id="UP000008493">
    <property type="component" value="Unassembled WGS sequence"/>
</dbReference>
<dbReference type="RefSeq" id="XP_007336097.1">
    <property type="nucleotide sequence ID" value="XM_007336035.1"/>
</dbReference>
<organism evidence="1 2">
    <name type="scientific">Agaricus bisporus var. burnettii (strain JB137-S8 / ATCC MYA-4627 / FGSC 10392)</name>
    <name type="common">White button mushroom</name>
    <dbReference type="NCBI Taxonomy" id="597362"/>
    <lineage>
        <taxon>Eukaryota</taxon>
        <taxon>Fungi</taxon>
        <taxon>Dikarya</taxon>
        <taxon>Basidiomycota</taxon>
        <taxon>Agaricomycotina</taxon>
        <taxon>Agaricomycetes</taxon>
        <taxon>Agaricomycetidae</taxon>
        <taxon>Agaricales</taxon>
        <taxon>Agaricineae</taxon>
        <taxon>Agaricaceae</taxon>
        <taxon>Agaricus</taxon>
    </lineage>
</organism>
<dbReference type="GeneID" id="18829912"/>
<proteinExistence type="predicted"/>
<name>K5WR87_AGABU</name>
<dbReference type="InParanoid" id="K5WR87"/>
<sequence>WYRRTILRLWGWYGRTILRYWGMVPPYYPPLVGNSTTVLSSAIGEWYRRTILR</sequence>
<evidence type="ECO:0000313" key="1">
    <source>
        <dbReference type="EMBL" id="EKM73263.1"/>
    </source>
</evidence>
<dbReference type="EMBL" id="JH973151">
    <property type="protein sequence ID" value="EKM73263.1"/>
    <property type="molecule type" value="Genomic_DNA"/>
</dbReference>
<dbReference type="HOGENOM" id="CLU_3074074_0_0_1"/>
<evidence type="ECO:0000313" key="2">
    <source>
        <dbReference type="Proteomes" id="UP000008493"/>
    </source>
</evidence>
<reference evidence="2" key="1">
    <citation type="journal article" date="2012" name="Proc. Natl. Acad. Sci. U.S.A.">
        <title>Genome sequence of the button mushroom Agaricus bisporus reveals mechanisms governing adaptation to a humic-rich ecological niche.</title>
        <authorList>
            <person name="Morin E."/>
            <person name="Kohler A."/>
            <person name="Baker A.R."/>
            <person name="Foulongne-Oriol M."/>
            <person name="Lombard V."/>
            <person name="Nagy L.G."/>
            <person name="Ohm R.A."/>
            <person name="Patyshakuliyeva A."/>
            <person name="Brun A."/>
            <person name="Aerts A.L."/>
            <person name="Bailey A.M."/>
            <person name="Billette C."/>
            <person name="Coutinho P.M."/>
            <person name="Deakin G."/>
            <person name="Doddapaneni H."/>
            <person name="Floudas D."/>
            <person name="Grimwood J."/>
            <person name="Hilden K."/>
            <person name="Kuees U."/>
            <person name="LaButti K.M."/>
            <person name="Lapidus A."/>
            <person name="Lindquist E.A."/>
            <person name="Lucas S.M."/>
            <person name="Murat C."/>
            <person name="Riley R.W."/>
            <person name="Salamov A.A."/>
            <person name="Schmutz J."/>
            <person name="Subramanian V."/>
            <person name="Woesten H.A.B."/>
            <person name="Xu J."/>
            <person name="Eastwood D.C."/>
            <person name="Foster G.D."/>
            <person name="Sonnenberg A.S."/>
            <person name="Cullen D."/>
            <person name="de Vries R.P."/>
            <person name="Lundell T."/>
            <person name="Hibbett D.S."/>
            <person name="Henrissat B."/>
            <person name="Burton K.S."/>
            <person name="Kerrigan R.W."/>
            <person name="Challen M.P."/>
            <person name="Grigoriev I.V."/>
            <person name="Martin F."/>
        </authorList>
    </citation>
    <scope>NUCLEOTIDE SEQUENCE [LARGE SCALE GENOMIC DNA]</scope>
    <source>
        <strain evidence="2">JB137-S8 / ATCC MYA-4627 / FGSC 10392</strain>
    </source>
</reference>
<feature type="non-terminal residue" evidence="1">
    <location>
        <position position="1"/>
    </location>
</feature>